<feature type="compositionally biased region" description="Basic and acidic residues" evidence="1">
    <location>
        <begin position="1"/>
        <end position="18"/>
    </location>
</feature>
<sequence>TDSKNWSEEGERSRDKSSSRSSRTKQSPRERSREISPDQTGQDRRTKTRVSDERLHTQDVERGKREREEEEKRMNY</sequence>
<proteinExistence type="predicted"/>
<feature type="compositionally biased region" description="Basic and acidic residues" evidence="1">
    <location>
        <begin position="27"/>
        <end position="76"/>
    </location>
</feature>
<feature type="region of interest" description="Disordered" evidence="1">
    <location>
        <begin position="1"/>
        <end position="76"/>
    </location>
</feature>
<accession>A0A0B6YBZ7</accession>
<dbReference type="AlphaFoldDB" id="A0A0B6YBZ7"/>
<feature type="non-terminal residue" evidence="2">
    <location>
        <position position="1"/>
    </location>
</feature>
<name>A0A0B6YBZ7_9EUPU</name>
<reference evidence="2" key="1">
    <citation type="submission" date="2014-12" db="EMBL/GenBank/DDBJ databases">
        <title>Insight into the proteome of Arion vulgaris.</title>
        <authorList>
            <person name="Aradska J."/>
            <person name="Bulat T."/>
            <person name="Smidak R."/>
            <person name="Sarate P."/>
            <person name="Gangsoo J."/>
            <person name="Sialana F."/>
            <person name="Bilban M."/>
            <person name="Lubec G."/>
        </authorList>
    </citation>
    <scope>NUCLEOTIDE SEQUENCE</scope>
    <source>
        <tissue evidence="2">Skin</tissue>
    </source>
</reference>
<evidence type="ECO:0000313" key="2">
    <source>
        <dbReference type="EMBL" id="CEK53658.1"/>
    </source>
</evidence>
<protein>
    <submittedName>
        <fullName evidence="2">Uncharacterized protein</fullName>
    </submittedName>
</protein>
<evidence type="ECO:0000256" key="1">
    <source>
        <dbReference type="SAM" id="MobiDB-lite"/>
    </source>
</evidence>
<dbReference type="EMBL" id="HACG01006793">
    <property type="protein sequence ID" value="CEK53658.1"/>
    <property type="molecule type" value="Transcribed_RNA"/>
</dbReference>
<feature type="non-terminal residue" evidence="2">
    <location>
        <position position="76"/>
    </location>
</feature>
<organism evidence="2">
    <name type="scientific">Arion vulgaris</name>
    <dbReference type="NCBI Taxonomy" id="1028688"/>
    <lineage>
        <taxon>Eukaryota</taxon>
        <taxon>Metazoa</taxon>
        <taxon>Spiralia</taxon>
        <taxon>Lophotrochozoa</taxon>
        <taxon>Mollusca</taxon>
        <taxon>Gastropoda</taxon>
        <taxon>Heterobranchia</taxon>
        <taxon>Euthyneura</taxon>
        <taxon>Panpulmonata</taxon>
        <taxon>Eupulmonata</taxon>
        <taxon>Stylommatophora</taxon>
        <taxon>Helicina</taxon>
        <taxon>Arionoidea</taxon>
        <taxon>Arionidae</taxon>
        <taxon>Arion</taxon>
    </lineage>
</organism>
<gene>
    <name evidence="2" type="primary">ORF20946</name>
</gene>